<dbReference type="GO" id="GO:0006508">
    <property type="term" value="P:proteolysis"/>
    <property type="evidence" value="ECO:0007669"/>
    <property type="project" value="UniProtKB-KW"/>
</dbReference>
<reference evidence="1 2" key="1">
    <citation type="journal article" date="2006" name="Proc. Natl. Acad. Sci. U.S.A.">
        <title>Genomic analysis of the uncultivated marine crenarchaeote Cenarchaeum symbiosum.</title>
        <authorList>
            <person name="Hallam S.J."/>
            <person name="Konstantinidis K.T."/>
            <person name="Putnam N."/>
            <person name="Schleper C."/>
            <person name="Watanabe Y."/>
            <person name="Sugahara J."/>
            <person name="Preston C."/>
            <person name="de la Torre J."/>
            <person name="Richardson P.M."/>
            <person name="DeLong E.F."/>
        </authorList>
    </citation>
    <scope>NUCLEOTIDE SEQUENCE [LARGE SCALE GENOMIC DNA]</scope>
    <source>
        <strain evidence="2">A</strain>
    </source>
</reference>
<dbReference type="EnsemblBacteria" id="ABK78483">
    <property type="protein sequence ID" value="ABK78483"/>
    <property type="gene ID" value="CENSYa_1874"/>
</dbReference>
<keyword evidence="2" id="KW-1185">Reference proteome</keyword>
<dbReference type="Proteomes" id="UP000000758">
    <property type="component" value="Chromosome"/>
</dbReference>
<organism evidence="1 2">
    <name type="scientific">Cenarchaeum symbiosum (strain A)</name>
    <dbReference type="NCBI Taxonomy" id="414004"/>
    <lineage>
        <taxon>Archaea</taxon>
        <taxon>Nitrososphaerota</taxon>
        <taxon>Candidatus Cenarchaeales</taxon>
        <taxon>Candidatus Cenarchaeaceae</taxon>
        <taxon>Candidatus Cenarchaeum</taxon>
    </lineage>
</organism>
<keyword evidence="1" id="KW-0645">Protease</keyword>
<dbReference type="AlphaFoldDB" id="A0RYR6"/>
<dbReference type="HOGENOM" id="CLU_034350_1_0_2"/>
<dbReference type="GO" id="GO:0008233">
    <property type="term" value="F:peptidase activity"/>
    <property type="evidence" value="ECO:0007669"/>
    <property type="project" value="UniProtKB-KW"/>
</dbReference>
<proteinExistence type="predicted"/>
<sequence>MRALAAALLAAALCVAVPAAYGHGIGYEVLPPVPLGDRMVSLEVNSSQYENPDNPDREITFSLFNADNKITLRDVTYNVEASKGGRVLFDDTFLAPDGIFSFVLKGSDSEEITVSTEDRSDFFDFIKGQKKELVHLEGAPFRTGGLYSFRVLITTADSFSEELDPPVRFDVGLSVPQRTYHDVADPNYGAQQISVVTYYDEITGFEYDPGPREISFYMPFRWEAANINETYIVHEEIAFARSFGDLLAGGYVGTVNGLQVPERTITIDESRVDERIVHIIMDQLLLWDILYNQTEDTSGMRFSLQPAEGSGLSAVTDNREFRVWLDWEPADIKSGSETVFRFFITDVFLKDSPVSVEYELSLLSGEDVLASTSGTSSGSDKGEEFRVDMPPGISGPVTLSFEGLGGSSLGRAVLPVVVDRAESGGPAAVRIPEWVRGSAGWWAAGEITDGDFASGVQYLVDRGVLRIPPGDSGAEPGDIKNDAGRWAAGDITDGEFAGALRNLLSGMILGSAAPLG</sequence>
<keyword evidence="1" id="KW-0378">Hydrolase</keyword>
<gene>
    <name evidence="1" type="ordered locus">CENSYa_1874</name>
</gene>
<protein>
    <submittedName>
        <fullName evidence="1">Secreted periplasmic Zn-dependent protease</fullName>
    </submittedName>
</protein>
<dbReference type="EMBL" id="DP000238">
    <property type="protein sequence ID" value="ABK78483.1"/>
    <property type="molecule type" value="Genomic_DNA"/>
</dbReference>
<name>A0RYR6_CENSY</name>
<evidence type="ECO:0000313" key="2">
    <source>
        <dbReference type="Proteomes" id="UP000000758"/>
    </source>
</evidence>
<dbReference type="STRING" id="414004.CENSYa_1874"/>
<evidence type="ECO:0000313" key="1">
    <source>
        <dbReference type="EMBL" id="ABK78483.1"/>
    </source>
</evidence>
<dbReference type="KEGG" id="csy:CENSYa_1874"/>
<accession>A0RYR6</accession>